<gene>
    <name evidence="1" type="ORF">CKAH01_16763</name>
</gene>
<keyword evidence="2" id="KW-1185">Reference proteome</keyword>
<dbReference type="Pfam" id="PF20717">
    <property type="entry name" value="DUF6829"/>
    <property type="match status" value="1"/>
</dbReference>
<comment type="caution">
    <text evidence="1">The sequence shown here is derived from an EMBL/GenBank/DDBJ whole genome shotgun (WGS) entry which is preliminary data.</text>
</comment>
<organism evidence="1 2">
    <name type="scientific">Colletotrichum kahawae</name>
    <name type="common">Coffee berry disease fungus</name>
    <dbReference type="NCBI Taxonomy" id="34407"/>
    <lineage>
        <taxon>Eukaryota</taxon>
        <taxon>Fungi</taxon>
        <taxon>Dikarya</taxon>
        <taxon>Ascomycota</taxon>
        <taxon>Pezizomycotina</taxon>
        <taxon>Sordariomycetes</taxon>
        <taxon>Hypocreomycetidae</taxon>
        <taxon>Glomerellales</taxon>
        <taxon>Glomerellaceae</taxon>
        <taxon>Colletotrichum</taxon>
        <taxon>Colletotrichum gloeosporioides species complex</taxon>
    </lineage>
</organism>
<proteinExistence type="predicted"/>
<sequence>MSKSVYGANSVNKDLFFVINDDELLHQIHGKFPQELDRLKRAYSIRDKHIARPSNPSPSQILFGTQFEEVNRTLVSVLSLRWIYRNQYEVFTRTQPNSVMLARLSFAWVRGIFMERLESPKDLYALLVYIVINDLGKDPQLASDYLSKTGEDISSLNHDIILLKAVEAGLVPSVDSLSPQHRNEIVHGIRLGAEFNPGQLAQAENAPACLSSLLEMRGREKEFKFHFMQQLLDISGAAGHEDWTCAKKLIQPIAEAYRNVYEVAIGIISGEQGLREAYDVVLRRRSEMLHRKGFRSLRVTEPADRALMRLLCMGGVSDAVLAQLYWSAWEMLDECTKSTLVHALNVDGSVAEPAVQPTYFPAMLAQGLGGAAQLSRQEQLRRLQSMLWYLSRVMTLTEERDGQAIVIERSVLWVVKDTVQSQAFQDDPTILERADIPESAVAKRM</sequence>
<accession>A0AAE0D697</accession>
<protein>
    <submittedName>
        <fullName evidence="1">Uncharacterized protein</fullName>
    </submittedName>
</protein>
<reference evidence="1" key="1">
    <citation type="submission" date="2023-02" db="EMBL/GenBank/DDBJ databases">
        <title>Colletotrichum kahawae CIFC_Que2 genome sequencing and assembly.</title>
        <authorList>
            <person name="Baroncelli R."/>
        </authorList>
    </citation>
    <scope>NUCLEOTIDE SEQUENCE</scope>
    <source>
        <strain evidence="1">CIFC_Que2</strain>
    </source>
</reference>
<dbReference type="AlphaFoldDB" id="A0AAE0D697"/>
<name>A0AAE0D697_COLKA</name>
<evidence type="ECO:0000313" key="1">
    <source>
        <dbReference type="EMBL" id="KAK2758935.1"/>
    </source>
</evidence>
<dbReference type="EMBL" id="VYYT01000185">
    <property type="protein sequence ID" value="KAK2758935.1"/>
    <property type="molecule type" value="Genomic_DNA"/>
</dbReference>
<dbReference type="InterPro" id="IPR049232">
    <property type="entry name" value="DUF6829"/>
</dbReference>
<evidence type="ECO:0000313" key="2">
    <source>
        <dbReference type="Proteomes" id="UP001281614"/>
    </source>
</evidence>
<dbReference type="Proteomes" id="UP001281614">
    <property type="component" value="Unassembled WGS sequence"/>
</dbReference>